<dbReference type="PANTHER" id="PTHR34039">
    <property type="entry name" value="UPF0102 PROTEIN YRAN"/>
    <property type="match status" value="1"/>
</dbReference>
<gene>
    <name evidence="4" type="ORF">HMPREF0860_0484</name>
    <name evidence="3" type="ORF">HMPREF1325_1490</name>
</gene>
<dbReference type="InterPro" id="IPR011335">
    <property type="entry name" value="Restrct_endonuc-II-like"/>
</dbReference>
<dbReference type="SUPFAM" id="SSF52980">
    <property type="entry name" value="Restriction endonuclease-like"/>
    <property type="match status" value="1"/>
</dbReference>
<comment type="similarity">
    <text evidence="1 2">Belongs to the UPF0102 family.</text>
</comment>
<dbReference type="eggNOG" id="COG0792">
    <property type="taxonomic scope" value="Bacteria"/>
</dbReference>
<dbReference type="PATRIC" id="fig|1125725.3.peg.1502"/>
<dbReference type="CDD" id="cd20736">
    <property type="entry name" value="PoNe_Nuclease"/>
    <property type="match status" value="1"/>
</dbReference>
<evidence type="ECO:0000256" key="1">
    <source>
        <dbReference type="ARBA" id="ARBA00006738"/>
    </source>
</evidence>
<sequence>MSASKKSIGKSGEEKAARYLTEKGYSIVARNWQTKSGEIDIIALSNEVLVFAEVKTLPNGNADMLSHVLDGRKQKKIIETSKRFLSNNRQYSKHYIRYDVIVVDMPSLPAVYHIENAFSELV</sequence>
<dbReference type="Gene3D" id="3.40.1350.10">
    <property type="match status" value="1"/>
</dbReference>
<dbReference type="Proteomes" id="UP000016412">
    <property type="component" value="Unassembled WGS sequence"/>
</dbReference>
<reference evidence="5 6" key="1">
    <citation type="submission" date="2013-08" db="EMBL/GenBank/DDBJ databases">
        <authorList>
            <person name="Durkin A.S."/>
            <person name="Haft D.R."/>
            <person name="McCorrison J."/>
            <person name="Torralba M."/>
            <person name="Gillis M."/>
            <person name="Haft D.H."/>
            <person name="Methe B."/>
            <person name="Sutton G."/>
            <person name="Nelson K.E."/>
        </authorList>
    </citation>
    <scope>NUCLEOTIDE SEQUENCE [LARGE SCALE GENOMIC DNA]</scope>
    <source>
        <strain evidence="4 6">ATCC 35536</strain>
        <strain evidence="3 5">VPI DR56BR1116</strain>
    </source>
</reference>
<dbReference type="STRING" id="1125725.HMPREF1325_1490"/>
<dbReference type="NCBIfam" id="TIGR00252">
    <property type="entry name" value="YraN family protein"/>
    <property type="match status" value="1"/>
</dbReference>
<protein>
    <recommendedName>
        <fullName evidence="2">UPF0102 protein HMPREF0860_0484</fullName>
    </recommendedName>
</protein>
<dbReference type="EMBL" id="AUZJ01000042">
    <property type="protein sequence ID" value="ERF60455.1"/>
    <property type="molecule type" value="Genomic_DNA"/>
</dbReference>
<comment type="caution">
    <text evidence="3">The sequence shown here is derived from an EMBL/GenBank/DDBJ whole genome shotgun (WGS) entry which is preliminary data.</text>
</comment>
<name>U2KGL9_TRESO</name>
<dbReference type="GO" id="GO:0003676">
    <property type="term" value="F:nucleic acid binding"/>
    <property type="evidence" value="ECO:0007669"/>
    <property type="project" value="InterPro"/>
</dbReference>
<dbReference type="RefSeq" id="WP_021330507.1">
    <property type="nucleotide sequence ID" value="NZ_AUZJ01000042.1"/>
</dbReference>
<dbReference type="AlphaFoldDB" id="U2KGL9"/>
<dbReference type="InterPro" id="IPR011856">
    <property type="entry name" value="tRNA_endonuc-like_dom_sf"/>
</dbReference>
<organism evidence="3 5">
    <name type="scientific">Treponema socranskii subsp. socranskii VPI DR56BR1116 = ATCC 35536</name>
    <dbReference type="NCBI Taxonomy" id="1125725"/>
    <lineage>
        <taxon>Bacteria</taxon>
        <taxon>Pseudomonadati</taxon>
        <taxon>Spirochaetota</taxon>
        <taxon>Spirochaetia</taxon>
        <taxon>Spirochaetales</taxon>
        <taxon>Treponemataceae</taxon>
        <taxon>Treponema</taxon>
    </lineage>
</organism>
<dbReference type="HAMAP" id="MF_00048">
    <property type="entry name" value="UPF0102"/>
    <property type="match status" value="1"/>
</dbReference>
<evidence type="ECO:0000313" key="6">
    <source>
        <dbReference type="Proteomes" id="UP000016646"/>
    </source>
</evidence>
<evidence type="ECO:0000313" key="4">
    <source>
        <dbReference type="EMBL" id="ERJ97671.1"/>
    </source>
</evidence>
<dbReference type="PANTHER" id="PTHR34039:SF1">
    <property type="entry name" value="UPF0102 PROTEIN YRAN"/>
    <property type="match status" value="1"/>
</dbReference>
<dbReference type="EMBL" id="AVQI01000084">
    <property type="protein sequence ID" value="ERJ97671.1"/>
    <property type="molecule type" value="Genomic_DNA"/>
</dbReference>
<evidence type="ECO:0000313" key="5">
    <source>
        <dbReference type="Proteomes" id="UP000016412"/>
    </source>
</evidence>
<dbReference type="InterPro" id="IPR003509">
    <property type="entry name" value="UPF0102_YraN-like"/>
</dbReference>
<dbReference type="Pfam" id="PF02021">
    <property type="entry name" value="UPF0102"/>
    <property type="match status" value="1"/>
</dbReference>
<evidence type="ECO:0000256" key="2">
    <source>
        <dbReference type="HAMAP-Rule" id="MF_00048"/>
    </source>
</evidence>
<keyword evidence="6" id="KW-1185">Reference proteome</keyword>
<proteinExistence type="inferred from homology"/>
<dbReference type="OrthoDB" id="9802516at2"/>
<dbReference type="Proteomes" id="UP000016646">
    <property type="component" value="Unassembled WGS sequence"/>
</dbReference>
<accession>U2KGL9</accession>
<evidence type="ECO:0000313" key="3">
    <source>
        <dbReference type="EMBL" id="ERF60455.1"/>
    </source>
</evidence>